<feature type="compositionally biased region" description="Basic and acidic residues" evidence="1">
    <location>
        <begin position="37"/>
        <end position="46"/>
    </location>
</feature>
<evidence type="ECO:0000256" key="1">
    <source>
        <dbReference type="SAM" id="MobiDB-lite"/>
    </source>
</evidence>
<accession>A0AAN8JT14</accession>
<proteinExistence type="predicted"/>
<organism evidence="2 3">
    <name type="scientific">Patella caerulea</name>
    <name type="common">Rayed Mediterranean limpet</name>
    <dbReference type="NCBI Taxonomy" id="87958"/>
    <lineage>
        <taxon>Eukaryota</taxon>
        <taxon>Metazoa</taxon>
        <taxon>Spiralia</taxon>
        <taxon>Lophotrochozoa</taxon>
        <taxon>Mollusca</taxon>
        <taxon>Gastropoda</taxon>
        <taxon>Patellogastropoda</taxon>
        <taxon>Patelloidea</taxon>
        <taxon>Patellidae</taxon>
        <taxon>Patella</taxon>
    </lineage>
</organism>
<dbReference type="AlphaFoldDB" id="A0AAN8JT14"/>
<dbReference type="Proteomes" id="UP001347796">
    <property type="component" value="Unassembled WGS sequence"/>
</dbReference>
<evidence type="ECO:0000313" key="3">
    <source>
        <dbReference type="Proteomes" id="UP001347796"/>
    </source>
</evidence>
<gene>
    <name evidence="2" type="ORF">SNE40_009663</name>
</gene>
<protein>
    <submittedName>
        <fullName evidence="2">Uncharacterized protein</fullName>
    </submittedName>
</protein>
<evidence type="ECO:0000313" key="2">
    <source>
        <dbReference type="EMBL" id="KAK6181885.1"/>
    </source>
</evidence>
<name>A0AAN8JT14_PATCE</name>
<comment type="caution">
    <text evidence="2">The sequence shown here is derived from an EMBL/GenBank/DDBJ whole genome shotgun (WGS) entry which is preliminary data.</text>
</comment>
<feature type="region of interest" description="Disordered" evidence="1">
    <location>
        <begin position="27"/>
        <end position="46"/>
    </location>
</feature>
<reference evidence="2 3" key="1">
    <citation type="submission" date="2024-01" db="EMBL/GenBank/DDBJ databases">
        <title>The genome of the rayed Mediterranean limpet Patella caerulea (Linnaeus, 1758).</title>
        <authorList>
            <person name="Anh-Thu Weber A."/>
            <person name="Halstead-Nussloch G."/>
        </authorList>
    </citation>
    <scope>NUCLEOTIDE SEQUENCE [LARGE SCALE GENOMIC DNA]</scope>
    <source>
        <strain evidence="2">AATW-2023a</strain>
        <tissue evidence="2">Whole specimen</tissue>
    </source>
</reference>
<dbReference type="EMBL" id="JAZGQO010000007">
    <property type="protein sequence ID" value="KAK6181885.1"/>
    <property type="molecule type" value="Genomic_DNA"/>
</dbReference>
<keyword evidence="3" id="KW-1185">Reference proteome</keyword>
<sequence length="93" mass="10444">MVFKQVTKFYEKGGCSDNERLLASFIPDSKPNKRSHERTARSGTEDFIPHNILSSSRLDALATRIKMAPAQQSAFTEAFVEEARGLYLIFTAC</sequence>